<feature type="domain" description="RlpA-like protein double-psi beta-barrel" evidence="5">
    <location>
        <begin position="101"/>
        <end position="190"/>
    </location>
</feature>
<evidence type="ECO:0000256" key="1">
    <source>
        <dbReference type="ARBA" id="ARBA00023239"/>
    </source>
</evidence>
<evidence type="ECO:0000256" key="4">
    <source>
        <dbReference type="RuleBase" id="RU003495"/>
    </source>
</evidence>
<comment type="similarity">
    <text evidence="3 4">Belongs to the RlpA family.</text>
</comment>
<dbReference type="GO" id="GO:0000270">
    <property type="term" value="P:peptidoglycan metabolic process"/>
    <property type="evidence" value="ECO:0007669"/>
    <property type="project" value="UniProtKB-UniRule"/>
</dbReference>
<proteinExistence type="inferred from homology"/>
<dbReference type="EMBL" id="FNIT01000003">
    <property type="protein sequence ID" value="SDO12203.1"/>
    <property type="molecule type" value="Genomic_DNA"/>
</dbReference>
<dbReference type="InterPro" id="IPR034718">
    <property type="entry name" value="RlpA"/>
</dbReference>
<evidence type="ECO:0000259" key="5">
    <source>
        <dbReference type="Pfam" id="PF03330"/>
    </source>
</evidence>
<keyword evidence="1 3" id="KW-0456">Lyase</keyword>
<dbReference type="HAMAP" id="MF_02071">
    <property type="entry name" value="RlpA"/>
    <property type="match status" value="1"/>
</dbReference>
<evidence type="ECO:0000256" key="2">
    <source>
        <dbReference type="ARBA" id="ARBA00023316"/>
    </source>
</evidence>
<keyword evidence="3" id="KW-1003">Cell membrane</keyword>
<dbReference type="PROSITE" id="PS51257">
    <property type="entry name" value="PROKAR_LIPOPROTEIN"/>
    <property type="match status" value="1"/>
</dbReference>
<comment type="function">
    <text evidence="3">Lytic transglycosylase with a strong preference for naked glycan strands that lack stem peptides.</text>
</comment>
<dbReference type="CDD" id="cd22268">
    <property type="entry name" value="DPBB_RlpA-like"/>
    <property type="match status" value="1"/>
</dbReference>
<organism evidence="6 7">
    <name type="scientific">Aureimonas jatrophae</name>
    <dbReference type="NCBI Taxonomy" id="1166073"/>
    <lineage>
        <taxon>Bacteria</taxon>
        <taxon>Pseudomonadati</taxon>
        <taxon>Pseudomonadota</taxon>
        <taxon>Alphaproteobacteria</taxon>
        <taxon>Hyphomicrobiales</taxon>
        <taxon>Aurantimonadaceae</taxon>
        <taxon>Aureimonas</taxon>
    </lineage>
</organism>
<dbReference type="Pfam" id="PF03330">
    <property type="entry name" value="DPBB_1"/>
    <property type="match status" value="1"/>
</dbReference>
<dbReference type="PANTHER" id="PTHR34183">
    <property type="entry name" value="ENDOLYTIC PEPTIDOGLYCAN TRANSGLYCOSYLASE RLPA"/>
    <property type="match status" value="1"/>
</dbReference>
<dbReference type="InterPro" id="IPR012997">
    <property type="entry name" value="RplA"/>
</dbReference>
<dbReference type="SUPFAM" id="SSF50685">
    <property type="entry name" value="Barwin-like endoglucanases"/>
    <property type="match status" value="1"/>
</dbReference>
<protein>
    <recommendedName>
        <fullName evidence="3">Endolytic peptidoglycan transglycosylase RlpA</fullName>
        <ecNumber evidence="3">4.2.2.-</ecNumber>
    </recommendedName>
</protein>
<name>A0A1H0GZ90_9HYPH</name>
<evidence type="ECO:0000313" key="7">
    <source>
        <dbReference type="Proteomes" id="UP000198793"/>
    </source>
</evidence>
<dbReference type="GO" id="GO:0071555">
    <property type="term" value="P:cell wall organization"/>
    <property type="evidence" value="ECO:0007669"/>
    <property type="project" value="UniProtKB-KW"/>
</dbReference>
<keyword evidence="3 6" id="KW-0449">Lipoprotein</keyword>
<dbReference type="GO" id="GO:0008932">
    <property type="term" value="F:lytic endotransglycosylase activity"/>
    <property type="evidence" value="ECO:0007669"/>
    <property type="project" value="UniProtKB-UniRule"/>
</dbReference>
<dbReference type="Proteomes" id="UP000198793">
    <property type="component" value="Unassembled WGS sequence"/>
</dbReference>
<dbReference type="GO" id="GO:0009279">
    <property type="term" value="C:cell outer membrane"/>
    <property type="evidence" value="ECO:0007669"/>
    <property type="project" value="TreeGrafter"/>
</dbReference>
<dbReference type="AlphaFoldDB" id="A0A1H0GZ90"/>
<keyword evidence="7" id="KW-1185">Reference proteome</keyword>
<dbReference type="InterPro" id="IPR036908">
    <property type="entry name" value="RlpA-like_sf"/>
</dbReference>
<dbReference type="EC" id="4.2.2.-" evidence="3"/>
<keyword evidence="3" id="KW-0472">Membrane</keyword>
<dbReference type="InterPro" id="IPR009009">
    <property type="entry name" value="RlpA-like_DPBB"/>
</dbReference>
<dbReference type="PANTHER" id="PTHR34183:SF1">
    <property type="entry name" value="ENDOLYTIC PEPTIDOGLYCAN TRANSGLYCOSYLASE RLPA"/>
    <property type="match status" value="1"/>
</dbReference>
<evidence type="ECO:0000313" key="6">
    <source>
        <dbReference type="EMBL" id="SDO12203.1"/>
    </source>
</evidence>
<evidence type="ECO:0000256" key="3">
    <source>
        <dbReference type="HAMAP-Rule" id="MF_02071"/>
    </source>
</evidence>
<dbReference type="Gene3D" id="2.40.40.10">
    <property type="entry name" value="RlpA-like domain"/>
    <property type="match status" value="1"/>
</dbReference>
<sequence>MGERMLLIGGSSHRWLARAAALALSACLVAGCQSQASSTHEELAPDDDAPIFSSSIFGVKASPRVTRLKRVPKGGGRDQTGQPYKVRGKWYYPKEEPGYVKTGQASWYGANFHGRLTANGEVYDMYHLSAAHPTFPLPSYARITNRKTGASVMVRVNDRGPYMHDRVMDVSSKAAELLGFQRDGIADVKVEYVGRAPLEGDDTKILMASYRPGESRPIDDGLPTGVMIASNRPAHAATTLVATAFAPPKPVSPRATAPAPAAMSVEDLIRTYDAPTSTPVPSSRGLVLSYAPAGEPRGSRAAVLDIMREPRSVRAPEGERIEVGLVDRSTRLRLSKLIALSGLELLDEGEGSLAIQMPDGVNADELLTKVWHAGAGSAFVLHD</sequence>
<keyword evidence="3" id="KW-0564">Palmitate</keyword>
<dbReference type="STRING" id="1166073.SAMN05192530_103433"/>
<keyword evidence="2 3" id="KW-0961">Cell wall biogenesis/degradation</keyword>
<comment type="subcellular location">
    <subcellularLocation>
        <location evidence="3">Cell membrane</location>
        <topology evidence="3">Lipid-anchor</topology>
    </subcellularLocation>
</comment>
<gene>
    <name evidence="3" type="primary">rlpA</name>
    <name evidence="6" type="ORF">SAMN05192530_103433</name>
</gene>
<dbReference type="GO" id="GO:0005886">
    <property type="term" value="C:plasma membrane"/>
    <property type="evidence" value="ECO:0007669"/>
    <property type="project" value="UniProtKB-SubCell"/>
</dbReference>
<dbReference type="NCBIfam" id="TIGR00413">
    <property type="entry name" value="rlpA"/>
    <property type="match status" value="1"/>
</dbReference>
<reference evidence="6 7" key="1">
    <citation type="submission" date="2016-10" db="EMBL/GenBank/DDBJ databases">
        <authorList>
            <person name="de Groot N.N."/>
        </authorList>
    </citation>
    <scope>NUCLEOTIDE SEQUENCE [LARGE SCALE GENOMIC DNA]</scope>
    <source>
        <strain evidence="7">L7-484,KACC 16230,DSM 25025</strain>
    </source>
</reference>
<accession>A0A1H0GZ90</accession>